<dbReference type="InterPro" id="IPR050881">
    <property type="entry name" value="LL-DAP_aminotransferase"/>
</dbReference>
<accession>A0A417YZX8</accession>
<sequence length="390" mass="43080">MKYSRRLKKLPEQFFASLVKKVNKAIAEGRDIINLGQGNPDQPTPAHIVKALQAAAEDPQTHKYPPFRGLPELKEAAGAFYQKEYGVKLDPETEVAVLFGTKAGLVELPLCLLNEGDTMLLPDPGYPDYLSGVALANVEYETFPLKAENGFLPDYEAFPPDQKEKAKLMYLNYPNNPTGATADHAFFEKTVKFAKENQIVVVHDFAYGAIGYNGKKPVSFLEIEGAKDVGIEMYTLSKTYNMAGWRVGFAVGNPDIIEAINLIQDHLYCSLFPAVQKAAVAALTGDQTSVDELVERYERRRDTFVAACRDIGWKIQAPNGSFFAWLPVPEGFTSEEFADFLLEKADVAVAAGKGFGKHGEGYIRVGLLVDGERLKEAVNRIGKLNLFKSK</sequence>
<dbReference type="NCBIfam" id="NF005977">
    <property type="entry name" value="PRK08068.1"/>
    <property type="match status" value="1"/>
</dbReference>
<organism evidence="5 6">
    <name type="scientific">Neobacillus notoginsengisoli</name>
    <dbReference type="NCBI Taxonomy" id="1578198"/>
    <lineage>
        <taxon>Bacteria</taxon>
        <taxon>Bacillati</taxon>
        <taxon>Bacillota</taxon>
        <taxon>Bacilli</taxon>
        <taxon>Bacillales</taxon>
        <taxon>Bacillaceae</taxon>
        <taxon>Neobacillus</taxon>
    </lineage>
</organism>
<protein>
    <submittedName>
        <fullName evidence="5">Pyridoxal phosphate-dependent aminotransferase</fullName>
    </submittedName>
</protein>
<evidence type="ECO:0000256" key="3">
    <source>
        <dbReference type="ARBA" id="ARBA00022679"/>
    </source>
</evidence>
<dbReference type="InterPro" id="IPR015424">
    <property type="entry name" value="PyrdxlP-dep_Trfase"/>
</dbReference>
<keyword evidence="2 5" id="KW-0032">Aminotransferase</keyword>
<dbReference type="PANTHER" id="PTHR42832">
    <property type="entry name" value="AMINO ACID AMINOTRANSFERASE"/>
    <property type="match status" value="1"/>
</dbReference>
<evidence type="ECO:0000256" key="2">
    <source>
        <dbReference type="ARBA" id="ARBA00022576"/>
    </source>
</evidence>
<feature type="domain" description="Aminotransferase class I/classII large" evidence="4">
    <location>
        <begin position="31"/>
        <end position="381"/>
    </location>
</feature>
<dbReference type="OrthoDB" id="9802328at2"/>
<dbReference type="CDD" id="cd00609">
    <property type="entry name" value="AAT_like"/>
    <property type="match status" value="1"/>
</dbReference>
<dbReference type="EMBL" id="QWEG01000001">
    <property type="protein sequence ID" value="RHW43453.1"/>
    <property type="molecule type" value="Genomic_DNA"/>
</dbReference>
<evidence type="ECO:0000313" key="6">
    <source>
        <dbReference type="Proteomes" id="UP000284416"/>
    </source>
</evidence>
<dbReference type="AlphaFoldDB" id="A0A417YZX8"/>
<keyword evidence="6" id="KW-1185">Reference proteome</keyword>
<dbReference type="RefSeq" id="WP_118919061.1">
    <property type="nucleotide sequence ID" value="NZ_QWEG01000001.1"/>
</dbReference>
<name>A0A417YZX8_9BACI</name>
<dbReference type="SUPFAM" id="SSF53383">
    <property type="entry name" value="PLP-dependent transferases"/>
    <property type="match status" value="1"/>
</dbReference>
<dbReference type="GO" id="GO:0008483">
    <property type="term" value="F:transaminase activity"/>
    <property type="evidence" value="ECO:0007669"/>
    <property type="project" value="UniProtKB-KW"/>
</dbReference>
<dbReference type="Gene3D" id="3.40.640.10">
    <property type="entry name" value="Type I PLP-dependent aspartate aminotransferase-like (Major domain)"/>
    <property type="match status" value="1"/>
</dbReference>
<dbReference type="GO" id="GO:0030170">
    <property type="term" value="F:pyridoxal phosphate binding"/>
    <property type="evidence" value="ECO:0007669"/>
    <property type="project" value="InterPro"/>
</dbReference>
<proteinExistence type="predicted"/>
<dbReference type="PANTHER" id="PTHR42832:SF3">
    <property type="entry name" value="L-GLUTAMINE--4-(METHYLSULFANYL)-2-OXOBUTANOATE AMINOTRANSFERASE"/>
    <property type="match status" value="1"/>
</dbReference>
<dbReference type="InterPro" id="IPR015421">
    <property type="entry name" value="PyrdxlP-dep_Trfase_major"/>
</dbReference>
<reference evidence="5 6" key="1">
    <citation type="journal article" date="2017" name="Int. J. Syst. Evol. Microbiol.">
        <title>Bacillus notoginsengisoli sp. nov., a novel bacterium isolated from the rhizosphere of Panax notoginseng.</title>
        <authorList>
            <person name="Zhang M.Y."/>
            <person name="Cheng J."/>
            <person name="Cai Y."/>
            <person name="Zhang T.Y."/>
            <person name="Wu Y.Y."/>
            <person name="Manikprabhu D."/>
            <person name="Li W.J."/>
            <person name="Zhang Y.X."/>
        </authorList>
    </citation>
    <scope>NUCLEOTIDE SEQUENCE [LARGE SCALE GENOMIC DNA]</scope>
    <source>
        <strain evidence="5 6">JCM 30743</strain>
    </source>
</reference>
<dbReference type="Pfam" id="PF00155">
    <property type="entry name" value="Aminotran_1_2"/>
    <property type="match status" value="1"/>
</dbReference>
<dbReference type="Gene3D" id="3.90.1150.10">
    <property type="entry name" value="Aspartate Aminotransferase, domain 1"/>
    <property type="match status" value="1"/>
</dbReference>
<dbReference type="InterPro" id="IPR015422">
    <property type="entry name" value="PyrdxlP-dep_Trfase_small"/>
</dbReference>
<evidence type="ECO:0000256" key="1">
    <source>
        <dbReference type="ARBA" id="ARBA00001933"/>
    </source>
</evidence>
<dbReference type="Proteomes" id="UP000284416">
    <property type="component" value="Unassembled WGS sequence"/>
</dbReference>
<comment type="caution">
    <text evidence="5">The sequence shown here is derived from an EMBL/GenBank/DDBJ whole genome shotgun (WGS) entry which is preliminary data.</text>
</comment>
<keyword evidence="3 5" id="KW-0808">Transferase</keyword>
<comment type="cofactor">
    <cofactor evidence="1">
        <name>pyridoxal 5'-phosphate</name>
        <dbReference type="ChEBI" id="CHEBI:597326"/>
    </cofactor>
</comment>
<dbReference type="InterPro" id="IPR004839">
    <property type="entry name" value="Aminotransferase_I/II_large"/>
</dbReference>
<gene>
    <name evidence="5" type="ORF">D1B31_01980</name>
</gene>
<evidence type="ECO:0000313" key="5">
    <source>
        <dbReference type="EMBL" id="RHW43453.1"/>
    </source>
</evidence>
<evidence type="ECO:0000259" key="4">
    <source>
        <dbReference type="Pfam" id="PF00155"/>
    </source>
</evidence>